<reference evidence="6 7" key="1">
    <citation type="submission" date="2016-06" db="EMBL/GenBank/DDBJ databases">
        <title>Comparative genomics of the ectomycorrhizal sister species Rhizopogon vinicolor and Rhizopogon vesiculosus (Basidiomycota: Boletales) reveals a divergence of the mating type B locus.</title>
        <authorList>
            <consortium name="DOE Joint Genome Institute"/>
            <person name="Mujic A.B."/>
            <person name="Kuo A."/>
            <person name="Tritt A."/>
            <person name="Lipzen A."/>
            <person name="Chen C."/>
            <person name="Johnson J."/>
            <person name="Sharma A."/>
            <person name="Barry K."/>
            <person name="Grigoriev I.V."/>
            <person name="Spatafora J.W."/>
        </authorList>
    </citation>
    <scope>NUCLEOTIDE SEQUENCE [LARGE SCALE GENOMIC DNA]</scope>
    <source>
        <strain evidence="6 7">AM-OR11-026</strain>
    </source>
</reference>
<feature type="transmembrane region" description="Helical" evidence="4">
    <location>
        <begin position="216"/>
        <end position="235"/>
    </location>
</feature>
<keyword evidence="7" id="KW-1185">Reference proteome</keyword>
<sequence>MASESKTLADVMESQVPSLGDKEGSEILEEFPVLKHSDVPSPSHSEFPEGGLAAWATVFGSFLVQVCTLGYSLSFGVYQDFYTQHYLINETPSAISWIGSLSAFLMLSVGVISGSLYDGGYFYHLIIAGSLLQSFSLFMLSLAKPNQYYQIFLAQSVCSGLASGLLYIPSLAVISHHFRWKRTLAMSLVASGSSLGSIIFPIMLNNLLNSPAGFANGVRASAGLVSGLLVIACLCMRTRLDPPAIPVNYISVIKKCIHDVPFVFMMAGNFLFVIGAYYPAFFLQLDSIKHGVSSTFSFYSLVILNASNFIGRVTSGYIAAFTGVQNLTILAAFSCAVVIFGMIGLSSLVSVVVLGVFYGSFAGVWAAMTAPLLTTLVSDVSELGARMGITFFINGLGFLIGPPISGALLTSNYTWWAPALFSGIVALAGAMMYTLMRLTFVRSQIKGNATRSRL</sequence>
<dbReference type="InterPro" id="IPR020846">
    <property type="entry name" value="MFS_dom"/>
</dbReference>
<keyword evidence="4" id="KW-0472">Membrane</keyword>
<evidence type="ECO:0000256" key="1">
    <source>
        <dbReference type="ARBA" id="ARBA00004141"/>
    </source>
</evidence>
<dbReference type="EMBL" id="KV449552">
    <property type="protein sequence ID" value="OAX31165.1"/>
    <property type="molecule type" value="Genomic_DNA"/>
</dbReference>
<proteinExistence type="inferred from homology"/>
<feature type="transmembrane region" description="Helical" evidence="4">
    <location>
        <begin position="327"/>
        <end position="349"/>
    </location>
</feature>
<dbReference type="PANTHER" id="PTHR11360:SF252">
    <property type="entry name" value="MAJOR FACILITATOR SUPERFAMILY (MFS) PROFILE DOMAIN-CONTAINING PROTEIN-RELATED"/>
    <property type="match status" value="1"/>
</dbReference>
<evidence type="ECO:0000313" key="6">
    <source>
        <dbReference type="EMBL" id="OAX31165.1"/>
    </source>
</evidence>
<dbReference type="InParanoid" id="A0A1B7MEZ1"/>
<dbReference type="OrthoDB" id="6499973at2759"/>
<dbReference type="Gene3D" id="1.20.1250.20">
    <property type="entry name" value="MFS general substrate transporter like domains"/>
    <property type="match status" value="2"/>
</dbReference>
<organism evidence="6 7">
    <name type="scientific">Rhizopogon vinicolor AM-OR11-026</name>
    <dbReference type="NCBI Taxonomy" id="1314800"/>
    <lineage>
        <taxon>Eukaryota</taxon>
        <taxon>Fungi</taxon>
        <taxon>Dikarya</taxon>
        <taxon>Basidiomycota</taxon>
        <taxon>Agaricomycotina</taxon>
        <taxon>Agaricomycetes</taxon>
        <taxon>Agaricomycetidae</taxon>
        <taxon>Boletales</taxon>
        <taxon>Suillineae</taxon>
        <taxon>Rhizopogonaceae</taxon>
        <taxon>Rhizopogon</taxon>
    </lineage>
</organism>
<dbReference type="STRING" id="1314800.A0A1B7MEZ1"/>
<evidence type="ECO:0000256" key="4">
    <source>
        <dbReference type="SAM" id="Phobius"/>
    </source>
</evidence>
<dbReference type="PROSITE" id="PS50850">
    <property type="entry name" value="MFS"/>
    <property type="match status" value="1"/>
</dbReference>
<feature type="transmembrane region" description="Helical" evidence="4">
    <location>
        <begin position="52"/>
        <end position="74"/>
    </location>
</feature>
<feature type="transmembrane region" description="Helical" evidence="4">
    <location>
        <begin position="148"/>
        <end position="172"/>
    </location>
</feature>
<dbReference type="Proteomes" id="UP000092154">
    <property type="component" value="Unassembled WGS sequence"/>
</dbReference>
<protein>
    <submittedName>
        <fullName evidence="6">MFS general substrate transporter</fullName>
    </submittedName>
</protein>
<evidence type="ECO:0000256" key="2">
    <source>
        <dbReference type="ARBA" id="ARBA00006727"/>
    </source>
</evidence>
<evidence type="ECO:0000256" key="3">
    <source>
        <dbReference type="SAM" id="MobiDB-lite"/>
    </source>
</evidence>
<feature type="transmembrane region" description="Helical" evidence="4">
    <location>
        <begin position="121"/>
        <end position="142"/>
    </location>
</feature>
<dbReference type="InterPro" id="IPR011701">
    <property type="entry name" value="MFS"/>
</dbReference>
<dbReference type="GO" id="GO:0022857">
    <property type="term" value="F:transmembrane transporter activity"/>
    <property type="evidence" value="ECO:0007669"/>
    <property type="project" value="InterPro"/>
</dbReference>
<accession>A0A1B7MEZ1</accession>
<feature type="transmembrane region" description="Helical" evidence="4">
    <location>
        <begin position="415"/>
        <end position="436"/>
    </location>
</feature>
<evidence type="ECO:0000313" key="7">
    <source>
        <dbReference type="Proteomes" id="UP000092154"/>
    </source>
</evidence>
<feature type="transmembrane region" description="Helical" evidence="4">
    <location>
        <begin position="355"/>
        <end position="377"/>
    </location>
</feature>
<dbReference type="PANTHER" id="PTHR11360">
    <property type="entry name" value="MONOCARBOXYLATE TRANSPORTER"/>
    <property type="match status" value="1"/>
</dbReference>
<feature type="region of interest" description="Disordered" evidence="3">
    <location>
        <begin position="1"/>
        <end position="22"/>
    </location>
</feature>
<dbReference type="InterPro" id="IPR036259">
    <property type="entry name" value="MFS_trans_sf"/>
</dbReference>
<evidence type="ECO:0000259" key="5">
    <source>
        <dbReference type="PROSITE" id="PS50850"/>
    </source>
</evidence>
<feature type="transmembrane region" description="Helical" evidence="4">
    <location>
        <begin position="389"/>
        <end position="409"/>
    </location>
</feature>
<dbReference type="Pfam" id="PF07690">
    <property type="entry name" value="MFS_1"/>
    <property type="match status" value="1"/>
</dbReference>
<keyword evidence="4" id="KW-1133">Transmembrane helix</keyword>
<feature type="transmembrane region" description="Helical" evidence="4">
    <location>
        <begin position="256"/>
        <end position="278"/>
    </location>
</feature>
<feature type="domain" description="Major facilitator superfamily (MFS) profile" evidence="5">
    <location>
        <begin position="261"/>
        <end position="454"/>
    </location>
</feature>
<dbReference type="SUPFAM" id="SSF103473">
    <property type="entry name" value="MFS general substrate transporter"/>
    <property type="match status" value="1"/>
</dbReference>
<dbReference type="GO" id="GO:0016020">
    <property type="term" value="C:membrane"/>
    <property type="evidence" value="ECO:0007669"/>
    <property type="project" value="UniProtKB-SubCell"/>
</dbReference>
<comment type="subcellular location">
    <subcellularLocation>
        <location evidence="1">Membrane</location>
        <topology evidence="1">Multi-pass membrane protein</topology>
    </subcellularLocation>
</comment>
<feature type="transmembrane region" description="Helical" evidence="4">
    <location>
        <begin position="298"/>
        <end position="320"/>
    </location>
</feature>
<dbReference type="InterPro" id="IPR050327">
    <property type="entry name" value="Proton-linked_MCT"/>
</dbReference>
<feature type="transmembrane region" description="Helical" evidence="4">
    <location>
        <begin position="184"/>
        <end position="204"/>
    </location>
</feature>
<comment type="similarity">
    <text evidence="2">Belongs to the major facilitator superfamily. Monocarboxylate porter (TC 2.A.1.13) family.</text>
</comment>
<gene>
    <name evidence="6" type="ORF">K503DRAFT_728014</name>
</gene>
<feature type="transmembrane region" description="Helical" evidence="4">
    <location>
        <begin position="94"/>
        <end position="114"/>
    </location>
</feature>
<dbReference type="AlphaFoldDB" id="A0A1B7MEZ1"/>
<keyword evidence="4" id="KW-0812">Transmembrane</keyword>
<name>A0A1B7MEZ1_9AGAM</name>